<accession>A0A7S3XBQ1</accession>
<feature type="compositionally biased region" description="Polar residues" evidence="1">
    <location>
        <begin position="255"/>
        <end position="265"/>
    </location>
</feature>
<dbReference type="Pfam" id="PF13671">
    <property type="entry name" value="AAA_33"/>
    <property type="match status" value="1"/>
</dbReference>
<dbReference type="PANTHER" id="PTHR37807">
    <property type="entry name" value="OS07G0160300 PROTEIN"/>
    <property type="match status" value="1"/>
</dbReference>
<organism evidence="2">
    <name type="scientific">Picocystis salinarum</name>
    <dbReference type="NCBI Taxonomy" id="88271"/>
    <lineage>
        <taxon>Eukaryota</taxon>
        <taxon>Viridiplantae</taxon>
        <taxon>Chlorophyta</taxon>
        <taxon>Picocystophyceae</taxon>
        <taxon>Picocystales</taxon>
        <taxon>Picocystaceae</taxon>
        <taxon>Picocystis</taxon>
    </lineage>
</organism>
<dbReference type="Gene3D" id="3.40.50.300">
    <property type="entry name" value="P-loop containing nucleotide triphosphate hydrolases"/>
    <property type="match status" value="1"/>
</dbReference>
<evidence type="ECO:0000313" key="2">
    <source>
        <dbReference type="EMBL" id="CAE0608493.1"/>
    </source>
</evidence>
<dbReference type="InterPro" id="IPR027417">
    <property type="entry name" value="P-loop_NTPase"/>
</dbReference>
<reference evidence="2" key="1">
    <citation type="submission" date="2021-01" db="EMBL/GenBank/DDBJ databases">
        <authorList>
            <person name="Corre E."/>
            <person name="Pelletier E."/>
            <person name="Niang G."/>
            <person name="Scheremetjew M."/>
            <person name="Finn R."/>
            <person name="Kale V."/>
            <person name="Holt S."/>
            <person name="Cochrane G."/>
            <person name="Meng A."/>
            <person name="Brown T."/>
            <person name="Cohen L."/>
        </authorList>
    </citation>
    <scope>NUCLEOTIDE SEQUENCE</scope>
    <source>
        <strain evidence="2">CCMP1897</strain>
    </source>
</reference>
<evidence type="ECO:0000256" key="1">
    <source>
        <dbReference type="SAM" id="MobiDB-lite"/>
    </source>
</evidence>
<sequence length="576" mass="64221">MDCARFFVSFRTFCSFRRARGMWMVQASTTVFHTDVDKCTPSKSRLRRPLQLHVMALVIGMRRDELAVAFVDVCDDSIHLRILERLRIPADAAFATVERMQSTNSETREALRARVEEVGTPAEKIQEMACVKQGKVLTSCVCSLDPRCKREQVDRMRIWLGNLLDVQCVQTTPGDAWAWAELWMGWGKQLDSFLVGDRTGIVGCVKDRSVIPGDRLFCQSYDGECNEQWDWTRARPRESNARPASSPATKDVDTCLTSNPTTRGRCSNPPKLEESVARVAQKAFSKAGSCGRTNAFVLCGEAHEEGTLRSRSTLTNVEGLVANENTRSPPKVILSSLANDGVFLGMAALGLWAAGACGFTNAPPKESPSYSIDSQKKNPILLLMQGFPGSGKSTLAHQLAKRLRWPLIDKDDARNAFESLECAPPGRQEDGKDLLNDLSYRVMWNFVCRQLGCGINVIVDCPLMRAEVLRRAQDVAKAHDCLAIVVQCNAEDRKIWKDRLQHRASSLSQKESHKPTSWRHIEQLAQNYGGFRKESLEWAKTIQIDTTTLSPEKMGTFVIEEISKLALLYPGCVAAS</sequence>
<dbReference type="PANTHER" id="PTHR37807:SF3">
    <property type="entry name" value="OS07G0160300 PROTEIN"/>
    <property type="match status" value="1"/>
</dbReference>
<dbReference type="SUPFAM" id="SSF52540">
    <property type="entry name" value="P-loop containing nucleoside triphosphate hydrolases"/>
    <property type="match status" value="1"/>
</dbReference>
<gene>
    <name evidence="2" type="ORF">PSAL00342_LOCUS2310</name>
</gene>
<feature type="region of interest" description="Disordered" evidence="1">
    <location>
        <begin position="236"/>
        <end position="270"/>
    </location>
</feature>
<dbReference type="EMBL" id="HBIS01002593">
    <property type="protein sequence ID" value="CAE0608493.1"/>
    <property type="molecule type" value="Transcribed_RNA"/>
</dbReference>
<name>A0A7S3XBQ1_9CHLO</name>
<proteinExistence type="predicted"/>
<protein>
    <submittedName>
        <fullName evidence="2">Uncharacterized protein</fullName>
    </submittedName>
</protein>
<dbReference type="AlphaFoldDB" id="A0A7S3XBQ1"/>